<dbReference type="EMBL" id="CP003273">
    <property type="protein sequence ID" value="AGL01193.1"/>
    <property type="molecule type" value="Genomic_DNA"/>
</dbReference>
<accession>R4KDC6</accession>
<dbReference type="Proteomes" id="UP000013520">
    <property type="component" value="Chromosome"/>
</dbReference>
<dbReference type="KEGG" id="dgi:Desgi_1732"/>
<gene>
    <name evidence="2" type="ORF">Desgi_1732</name>
</gene>
<evidence type="ECO:0000256" key="1">
    <source>
        <dbReference type="SAM" id="Coils"/>
    </source>
</evidence>
<sequence>MTFKELLKTVTFDDVWTELDKEYSLKDEAFEAYLRVFNQLEELTPEPNHDGFRLAVVKVEDEFKPGKFVYDVFGIKSEDKEHYALEMLPWKEWLSLIVVEKCTETYGSATVVAHSLYELTFFGYDAVDVEAGIEKEFEILKERQEEIENDTAKYVSWDELCKELGYVDDLTEEEKELERKQFKRIMAENKRVYEMLLS</sequence>
<evidence type="ECO:0000313" key="2">
    <source>
        <dbReference type="EMBL" id="AGL01193.1"/>
    </source>
</evidence>
<evidence type="ECO:0000313" key="3">
    <source>
        <dbReference type="Proteomes" id="UP000013520"/>
    </source>
</evidence>
<proteinExistence type="predicted"/>
<dbReference type="OrthoDB" id="2082145at2"/>
<keyword evidence="1" id="KW-0175">Coiled coil</keyword>
<dbReference type="InterPro" id="IPR046687">
    <property type="entry name" value="DUF6557"/>
</dbReference>
<keyword evidence="3" id="KW-1185">Reference proteome</keyword>
<feature type="coiled-coil region" evidence="1">
    <location>
        <begin position="130"/>
        <end position="190"/>
    </location>
</feature>
<name>R4KDC6_9FIRM</name>
<protein>
    <submittedName>
        <fullName evidence="2">Uncharacterized protein</fullName>
    </submittedName>
</protein>
<dbReference type="eggNOG" id="ENOG50337VV">
    <property type="taxonomic scope" value="Bacteria"/>
</dbReference>
<dbReference type="Pfam" id="PF20194">
    <property type="entry name" value="DUF6557"/>
    <property type="match status" value="1"/>
</dbReference>
<dbReference type="HOGENOM" id="CLU_1515861_0_0_9"/>
<dbReference type="RefSeq" id="WP_006524467.1">
    <property type="nucleotide sequence ID" value="NC_021184.1"/>
</dbReference>
<reference evidence="2 3" key="1">
    <citation type="submission" date="2012-01" db="EMBL/GenBank/DDBJ databases">
        <title>Complete sequence of Desulfotomaculum gibsoniae DSM 7213.</title>
        <authorList>
            <consortium name="US DOE Joint Genome Institute"/>
            <person name="Lucas S."/>
            <person name="Han J."/>
            <person name="Lapidus A."/>
            <person name="Cheng J.-F."/>
            <person name="Goodwin L."/>
            <person name="Pitluck S."/>
            <person name="Peters L."/>
            <person name="Ovchinnikova G."/>
            <person name="Teshima H."/>
            <person name="Detter J.C."/>
            <person name="Han C."/>
            <person name="Tapia R."/>
            <person name="Land M."/>
            <person name="Hauser L."/>
            <person name="Kyrpides N."/>
            <person name="Ivanova N."/>
            <person name="Pagani I."/>
            <person name="Parshina S."/>
            <person name="Plugge C."/>
            <person name="Muyzer G."/>
            <person name="Kuever J."/>
            <person name="Ivanova A."/>
            <person name="Nazina T."/>
            <person name="Klenk H.-P."/>
            <person name="Brambilla E."/>
            <person name="Spring S."/>
            <person name="Stams A.F."/>
            <person name="Woyke T."/>
        </authorList>
    </citation>
    <scope>NUCLEOTIDE SEQUENCE [LARGE SCALE GENOMIC DNA]</scope>
    <source>
        <strain evidence="2 3">DSM 7213</strain>
    </source>
</reference>
<dbReference type="AlphaFoldDB" id="R4KDC6"/>
<organism evidence="2 3">
    <name type="scientific">Desulfoscipio gibsoniae DSM 7213</name>
    <dbReference type="NCBI Taxonomy" id="767817"/>
    <lineage>
        <taxon>Bacteria</taxon>
        <taxon>Bacillati</taxon>
        <taxon>Bacillota</taxon>
        <taxon>Clostridia</taxon>
        <taxon>Eubacteriales</taxon>
        <taxon>Desulfallaceae</taxon>
        <taxon>Desulfoscipio</taxon>
    </lineage>
</organism>